<sequence length="101" mass="10934">MVEDSHYHRQPGVSPVRIQVYPKRKLSDLPPGLRTIPAERPLRLTSDTAATYADFFSGGRSSGMASFSHIADDDGLAADRAADEGRALAEEHNQETDPIGA</sequence>
<evidence type="ECO:0000313" key="2">
    <source>
        <dbReference type="EMBL" id="RKR76509.1"/>
    </source>
</evidence>
<dbReference type="OrthoDB" id="5124635at2"/>
<proteinExistence type="predicted"/>
<dbReference type="Proteomes" id="UP000280008">
    <property type="component" value="Unassembled WGS sequence"/>
</dbReference>
<name>A0A495IL63_9MICO</name>
<feature type="compositionally biased region" description="Basic and acidic residues" evidence="1">
    <location>
        <begin position="81"/>
        <end position="95"/>
    </location>
</feature>
<gene>
    <name evidence="2" type="ORF">C8E83_3686</name>
</gene>
<evidence type="ECO:0000313" key="3">
    <source>
        <dbReference type="Proteomes" id="UP000280008"/>
    </source>
</evidence>
<accession>A0A495IL63</accession>
<keyword evidence="3" id="KW-1185">Reference proteome</keyword>
<dbReference type="EMBL" id="RBKS01000001">
    <property type="protein sequence ID" value="RKR76509.1"/>
    <property type="molecule type" value="Genomic_DNA"/>
</dbReference>
<dbReference type="RefSeq" id="WP_121371474.1">
    <property type="nucleotide sequence ID" value="NZ_RBKS01000001.1"/>
</dbReference>
<reference evidence="2 3" key="1">
    <citation type="submission" date="2018-10" db="EMBL/GenBank/DDBJ databases">
        <title>Sequencing the genomes of 1000 actinobacteria strains.</title>
        <authorList>
            <person name="Klenk H.-P."/>
        </authorList>
    </citation>
    <scope>NUCLEOTIDE SEQUENCE [LARGE SCALE GENOMIC DNA]</scope>
    <source>
        <strain evidence="2 3">DSM 17894</strain>
    </source>
</reference>
<organism evidence="2 3">
    <name type="scientific">Frondihabitans australicus</name>
    <dbReference type="NCBI Taxonomy" id="386892"/>
    <lineage>
        <taxon>Bacteria</taxon>
        <taxon>Bacillati</taxon>
        <taxon>Actinomycetota</taxon>
        <taxon>Actinomycetes</taxon>
        <taxon>Micrococcales</taxon>
        <taxon>Microbacteriaceae</taxon>
        <taxon>Frondihabitans</taxon>
    </lineage>
</organism>
<protein>
    <submittedName>
        <fullName evidence="2">Uncharacterized protein</fullName>
    </submittedName>
</protein>
<comment type="caution">
    <text evidence="2">The sequence shown here is derived from an EMBL/GenBank/DDBJ whole genome shotgun (WGS) entry which is preliminary data.</text>
</comment>
<evidence type="ECO:0000256" key="1">
    <source>
        <dbReference type="SAM" id="MobiDB-lite"/>
    </source>
</evidence>
<feature type="region of interest" description="Disordered" evidence="1">
    <location>
        <begin position="81"/>
        <end position="101"/>
    </location>
</feature>
<dbReference type="AlphaFoldDB" id="A0A495IL63"/>